<dbReference type="Pfam" id="PF13296">
    <property type="entry name" value="T6SS_Vgr"/>
    <property type="match status" value="1"/>
</dbReference>
<proteinExistence type="predicted"/>
<dbReference type="Pfam" id="PF05954">
    <property type="entry name" value="Phage_GPD"/>
    <property type="match status" value="1"/>
</dbReference>
<evidence type="ECO:0000259" key="2">
    <source>
        <dbReference type="Pfam" id="PF13296"/>
    </source>
</evidence>
<dbReference type="Gene3D" id="3.55.50.10">
    <property type="entry name" value="Baseplate protein-like domains"/>
    <property type="match status" value="1"/>
</dbReference>
<dbReference type="NCBIfam" id="TIGR01646">
    <property type="entry name" value="vgr_GE"/>
    <property type="match status" value="1"/>
</dbReference>
<dbReference type="SUPFAM" id="SSF69255">
    <property type="entry name" value="gp5 N-terminal domain-like"/>
    <property type="match status" value="1"/>
</dbReference>
<dbReference type="NCBIfam" id="TIGR03361">
    <property type="entry name" value="VI_Rhs_Vgr"/>
    <property type="match status" value="1"/>
</dbReference>
<dbReference type="InterPro" id="IPR028244">
    <property type="entry name" value="T6SS_Rhs_Vgr_dom"/>
</dbReference>
<gene>
    <name evidence="3" type="primary">vgrG</name>
    <name evidence="3" type="ORF">QZM33_16925</name>
</gene>
<dbReference type="Proteomes" id="UP001171620">
    <property type="component" value="Unassembled WGS sequence"/>
</dbReference>
<sequence>MADLFDDARRFVSNLTEVSGRQAYFLEVPGADSAAALSVVSVEATEKMGAPTEVRIVLTHPLALERADYLNRDAAFSIVSVDGMPRRFSGFIAGFSTLQTTADFTKYEVVLKSHFARLKAVSTSRIYQHQTTPQIIDAVLRSHGLEGHQFAFRLRREYPKHLFRFQYKLDDLSYVQMLMQKAGIYSYIVETEHGDQVVFADDIDHYLWDPHLTVPYREVAGLEATGMEAVTALRTHSVVVPQSFVVADYNPEQAWERFRDDANVAPQDPTTYGQTYVYGTHHLDQDGAKWEAQLRHEAAIAWQIVYEGESNVLALQAGRVLNLDTVLPDAPDGQVVIEVTHRGARDRAYTNSYKAIPANRRFRLQLEDAKWPKIAGTLSARVTSPDKYKYAYLTAAGYYTVRFDVDFADWPAGGESVPLRLAKPFAGKLQTGFHFPALDNDEAVIAFRDADPDKPEIIGFHHHSQARDLVTSDRRWLSRNVIRTQSNNKLRMEDWAGQEGVKLSTEHSGTSHLDLGYLVDEKLERRGEGFELRTSGHGVERAGKGLHLTAYDRPGASGKQLDMQETIAQLEQALALAKSLGDAARTAKAMPADTDAQQQMKDEFDGLKQPGLLASAPASIGVVAGGGVQMAAKESISAVAGKNADFSVMKRFTASAGEAVSLFAQKLGIKIFAAKGPVEIQAQSDAMSLVANKDVTVASVNGTVRISARKELTLNCGGAFIQLKDGDITLGGPLDLFLKVITIQKKGKESLAPSFVVLPSGKVGDLPHFLEINHHYADIEPVRNAPYKVQLSDGVILTGTLDAKGFAHLDGVEPGKATIELGEDARHWRGEAKRPNSDADAAPDRQSAINLVRKFLS</sequence>
<comment type="caution">
    <text evidence="3">The sequence shown here is derived from an EMBL/GenBank/DDBJ whole genome shotgun (WGS) entry which is preliminary data.</text>
</comment>
<dbReference type="Gene3D" id="4.10.220.110">
    <property type="match status" value="1"/>
</dbReference>
<organism evidence="3 4">
    <name type="scientific">Burkholderia vietnamiensis</name>
    <dbReference type="NCBI Taxonomy" id="60552"/>
    <lineage>
        <taxon>Bacteria</taxon>
        <taxon>Pseudomonadati</taxon>
        <taxon>Pseudomonadota</taxon>
        <taxon>Betaproteobacteria</taxon>
        <taxon>Burkholderiales</taxon>
        <taxon>Burkholderiaceae</taxon>
        <taxon>Burkholderia</taxon>
        <taxon>Burkholderia cepacia complex</taxon>
    </lineage>
</organism>
<protein>
    <submittedName>
        <fullName evidence="3">Type VI secretion system tip protein VgrG</fullName>
    </submittedName>
</protein>
<reference evidence="3" key="1">
    <citation type="submission" date="2023-07" db="EMBL/GenBank/DDBJ databases">
        <title>A collection of bacterial strains from the Burkholderia cepacia Research Laboratory and Repository.</title>
        <authorList>
            <person name="Lipuma J."/>
            <person name="Spilker T."/>
            <person name="Caverly L."/>
        </authorList>
    </citation>
    <scope>NUCLEOTIDE SEQUENCE</scope>
    <source>
        <strain evidence="3">AU44268</strain>
    </source>
</reference>
<dbReference type="Pfam" id="PF10106">
    <property type="entry name" value="DUF2345"/>
    <property type="match status" value="1"/>
</dbReference>
<dbReference type="Gene3D" id="2.30.110.50">
    <property type="match status" value="1"/>
</dbReference>
<feature type="domain" description="DUF2345" evidence="1">
    <location>
        <begin position="602"/>
        <end position="734"/>
    </location>
</feature>
<dbReference type="AlphaFoldDB" id="A0AAW7T504"/>
<feature type="domain" description="Putative type VI secretion system Rhs element associated Vgr" evidence="2">
    <location>
        <begin position="482"/>
        <end position="584"/>
    </location>
</feature>
<evidence type="ECO:0000259" key="1">
    <source>
        <dbReference type="Pfam" id="PF10106"/>
    </source>
</evidence>
<accession>A0AAW7T504</accession>
<evidence type="ECO:0000313" key="4">
    <source>
        <dbReference type="Proteomes" id="UP001171620"/>
    </source>
</evidence>
<dbReference type="InterPro" id="IPR006533">
    <property type="entry name" value="T6SS_Vgr_RhsGE"/>
</dbReference>
<dbReference type="InterPro" id="IPR018769">
    <property type="entry name" value="VgrG2_DUF2345"/>
</dbReference>
<dbReference type="SUPFAM" id="SSF69279">
    <property type="entry name" value="Phage tail proteins"/>
    <property type="match status" value="2"/>
</dbReference>
<dbReference type="RefSeq" id="WP_301788650.1">
    <property type="nucleotide sequence ID" value="NZ_JAUJRV010000012.1"/>
</dbReference>
<dbReference type="InterPro" id="IPR017847">
    <property type="entry name" value="T6SS_RhsGE_Vgr_subset"/>
</dbReference>
<dbReference type="EMBL" id="JAUJRV010000012">
    <property type="protein sequence ID" value="MDN7796620.1"/>
    <property type="molecule type" value="Genomic_DNA"/>
</dbReference>
<dbReference type="Gene3D" id="2.40.50.230">
    <property type="entry name" value="Gp5 N-terminal domain"/>
    <property type="match status" value="1"/>
</dbReference>
<name>A0AAW7T504_BURVI</name>
<dbReference type="InterPro" id="IPR037026">
    <property type="entry name" value="Vgr_OB-fold_dom_sf"/>
</dbReference>
<evidence type="ECO:0000313" key="3">
    <source>
        <dbReference type="EMBL" id="MDN7796620.1"/>
    </source>
</evidence>